<dbReference type="EMBL" id="CP042906">
    <property type="protein sequence ID" value="QEX14751.1"/>
    <property type="molecule type" value="Genomic_DNA"/>
</dbReference>
<accession>A0A5J6MCN8</accession>
<dbReference type="Pfam" id="PF01863">
    <property type="entry name" value="YgjP-like"/>
    <property type="match status" value="1"/>
</dbReference>
<dbReference type="PANTHER" id="PTHR30399:SF1">
    <property type="entry name" value="UTP PYROPHOSPHATASE"/>
    <property type="match status" value="1"/>
</dbReference>
<dbReference type="AlphaFoldDB" id="A0A5J6MCN8"/>
<dbReference type="InterPro" id="IPR002725">
    <property type="entry name" value="YgjP-like_metallopeptidase"/>
</dbReference>
<name>A0A5J6MCN8_9PROT</name>
<sequence length="239" mass="28046">MTLDDRRIPLIYQRNTRARRIILRFDQSAGRIVVVLPPRATYDEGRRFAQTHRSWIRERVELLPEGVPFETGKVVPFLGQPHRIRHRPKARGVVWCEEGEIHVAGKPEHLPRRVEDWLKLEARREIAEFAHAKAAMIGKKVRRIRLSDPKTRWASCSASAELAFSWRLVLAPKWVLEYVVAHEVAHLREMNHEPRFWRLVDELTPHARKARDWLAEHGPDLHRYGRSDGERAYEDPLPA</sequence>
<dbReference type="RefSeq" id="WP_191908326.1">
    <property type="nucleotide sequence ID" value="NZ_CP042906.1"/>
</dbReference>
<dbReference type="InterPro" id="IPR053136">
    <property type="entry name" value="UTP_pyrophosphatase-like"/>
</dbReference>
<feature type="domain" description="YgjP-like metallopeptidase" evidence="1">
    <location>
        <begin position="21"/>
        <end position="217"/>
    </location>
</feature>
<proteinExistence type="predicted"/>
<organism evidence="2 3">
    <name type="scientific">Hypericibacter terrae</name>
    <dbReference type="NCBI Taxonomy" id="2602015"/>
    <lineage>
        <taxon>Bacteria</taxon>
        <taxon>Pseudomonadati</taxon>
        <taxon>Pseudomonadota</taxon>
        <taxon>Alphaproteobacteria</taxon>
        <taxon>Rhodospirillales</taxon>
        <taxon>Dongiaceae</taxon>
        <taxon>Hypericibacter</taxon>
    </lineage>
</organism>
<reference evidence="2 3" key="1">
    <citation type="submission" date="2019-08" db="EMBL/GenBank/DDBJ databases">
        <title>Hyperibacter terrae gen. nov., sp. nov. and Hyperibacter viscosus sp. nov., two new members in the family Rhodospirillaceae isolated from the rhizosphere of Hypericum perforatum.</title>
        <authorList>
            <person name="Noviana Z."/>
        </authorList>
    </citation>
    <scope>NUCLEOTIDE SEQUENCE [LARGE SCALE GENOMIC DNA]</scope>
    <source>
        <strain evidence="2 3">R5913</strain>
    </source>
</reference>
<evidence type="ECO:0000313" key="3">
    <source>
        <dbReference type="Proteomes" id="UP000326202"/>
    </source>
</evidence>
<evidence type="ECO:0000313" key="2">
    <source>
        <dbReference type="EMBL" id="QEX14751.1"/>
    </source>
</evidence>
<dbReference type="CDD" id="cd07344">
    <property type="entry name" value="M48_yhfN_like"/>
    <property type="match status" value="1"/>
</dbReference>
<dbReference type="Gene3D" id="3.30.2010.10">
    <property type="entry name" value="Metalloproteases ('zincins'), catalytic domain"/>
    <property type="match status" value="1"/>
</dbReference>
<gene>
    <name evidence="2" type="ORF">FRZ44_00260</name>
</gene>
<protein>
    <recommendedName>
        <fullName evidence="1">YgjP-like metallopeptidase domain-containing protein</fullName>
    </recommendedName>
</protein>
<keyword evidence="3" id="KW-1185">Reference proteome</keyword>
<dbReference type="KEGG" id="htq:FRZ44_00260"/>
<evidence type="ECO:0000259" key="1">
    <source>
        <dbReference type="Pfam" id="PF01863"/>
    </source>
</evidence>
<dbReference type="Proteomes" id="UP000326202">
    <property type="component" value="Chromosome"/>
</dbReference>
<dbReference type="PANTHER" id="PTHR30399">
    <property type="entry name" value="UNCHARACTERIZED PROTEIN YGJP"/>
    <property type="match status" value="1"/>
</dbReference>